<dbReference type="GO" id="GO:0042597">
    <property type="term" value="C:periplasmic space"/>
    <property type="evidence" value="ECO:0007669"/>
    <property type="project" value="UniProtKB-SubCell"/>
</dbReference>
<accession>A0A2N7UD53</accession>
<gene>
    <name evidence="6" type="ORF">C1H70_16275</name>
</gene>
<evidence type="ECO:0000256" key="1">
    <source>
        <dbReference type="ARBA" id="ARBA00004418"/>
    </source>
</evidence>
<name>A0A2N7UD53_9GAMM</name>
<dbReference type="Proteomes" id="UP000235547">
    <property type="component" value="Unassembled WGS sequence"/>
</dbReference>
<dbReference type="Pfam" id="PF09084">
    <property type="entry name" value="NMT1"/>
    <property type="match status" value="1"/>
</dbReference>
<keyword evidence="7" id="KW-1185">Reference proteome</keyword>
<feature type="chain" id="PRO_5014795651" description="SsuA/THI5-like domain-containing protein" evidence="4">
    <location>
        <begin position="41"/>
        <end position="360"/>
    </location>
</feature>
<proteinExistence type="inferred from homology"/>
<dbReference type="SUPFAM" id="SSF53850">
    <property type="entry name" value="Periplasmic binding protein-like II"/>
    <property type="match status" value="1"/>
</dbReference>
<dbReference type="CDD" id="cd01008">
    <property type="entry name" value="PBP2_NrtA_SsuA_CpmA_like"/>
    <property type="match status" value="1"/>
</dbReference>
<dbReference type="OrthoDB" id="9815602at2"/>
<evidence type="ECO:0000256" key="2">
    <source>
        <dbReference type="ARBA" id="ARBA00010742"/>
    </source>
</evidence>
<feature type="domain" description="SsuA/THI5-like" evidence="5">
    <location>
        <begin position="58"/>
        <end position="272"/>
    </location>
</feature>
<keyword evidence="3 4" id="KW-0732">Signal</keyword>
<comment type="subcellular location">
    <subcellularLocation>
        <location evidence="1">Periplasm</location>
    </subcellularLocation>
</comment>
<dbReference type="PANTHER" id="PTHR30024">
    <property type="entry name" value="ALIPHATIC SULFONATES-BINDING PROTEIN-RELATED"/>
    <property type="match status" value="1"/>
</dbReference>
<evidence type="ECO:0000313" key="6">
    <source>
        <dbReference type="EMBL" id="PMR78315.1"/>
    </source>
</evidence>
<comment type="caution">
    <text evidence="6">The sequence shown here is derived from an EMBL/GenBank/DDBJ whole genome shotgun (WGS) entry which is preliminary data.</text>
</comment>
<feature type="signal peptide" evidence="4">
    <location>
        <begin position="1"/>
        <end position="40"/>
    </location>
</feature>
<organism evidence="6 7">
    <name type="scientific">Halomonas urumqiensis</name>
    <dbReference type="NCBI Taxonomy" id="1684789"/>
    <lineage>
        <taxon>Bacteria</taxon>
        <taxon>Pseudomonadati</taxon>
        <taxon>Pseudomonadota</taxon>
        <taxon>Gammaproteobacteria</taxon>
        <taxon>Oceanospirillales</taxon>
        <taxon>Halomonadaceae</taxon>
        <taxon>Halomonas</taxon>
    </lineage>
</organism>
<dbReference type="EMBL" id="PNRG01000033">
    <property type="protein sequence ID" value="PMR78315.1"/>
    <property type="molecule type" value="Genomic_DNA"/>
</dbReference>
<evidence type="ECO:0000256" key="3">
    <source>
        <dbReference type="ARBA" id="ARBA00022729"/>
    </source>
</evidence>
<comment type="similarity">
    <text evidence="2">Belongs to the bacterial solute-binding protein SsuA/TauA family.</text>
</comment>
<evidence type="ECO:0000259" key="5">
    <source>
        <dbReference type="Pfam" id="PF09084"/>
    </source>
</evidence>
<reference evidence="6 7" key="1">
    <citation type="submission" date="2018-01" db="EMBL/GenBank/DDBJ databases">
        <title>Halomonas endophytica sp. nov., isolated from storage liquid in the stems of Populus euphratica.</title>
        <authorList>
            <person name="Chen C."/>
        </authorList>
    </citation>
    <scope>NUCLEOTIDE SEQUENCE [LARGE SCALE GENOMIC DNA]</scope>
    <source>
        <strain evidence="6 7">BZ-SZ-XJ27</strain>
    </source>
</reference>
<dbReference type="Gene3D" id="3.40.190.10">
    <property type="entry name" value="Periplasmic binding protein-like II"/>
    <property type="match status" value="2"/>
</dbReference>
<evidence type="ECO:0000256" key="4">
    <source>
        <dbReference type="SAM" id="SignalP"/>
    </source>
</evidence>
<sequence length="360" mass="39416">MLLRMRIQPSCRPAWCWTRESLIAGGMCLALALGASCAHASTHDPVRLFSVAYLGDLPTLIALDEGSFQRQGLDVVFERRQSGKQTIQALRAGETDIALMAPTPLVLDLLETPHTGGAEDPLVIASLVYSSRLNHVVALRRHDIRTPTDLADKRVGLMAGTNAEFLWWLFTALHRIDPEEVRVIDLPASSLPQALLEGDIDAAVLWEPWTSRVETMLPQDGLTFLPGSNIYTENWILVASRGVLQRRPETIQRLLSAYQQAIDAIDADPKGALATYAESIELDTLHALHDDDLPLFGLSLDWSLLASLQQLVQWAEDTGKPITEPQPGILSWIDARPLQTLLPAAVSLPMGAAPPEVSSP</sequence>
<dbReference type="AlphaFoldDB" id="A0A2N7UD53"/>
<evidence type="ECO:0000313" key="7">
    <source>
        <dbReference type="Proteomes" id="UP000235547"/>
    </source>
</evidence>
<dbReference type="InterPro" id="IPR015168">
    <property type="entry name" value="SsuA/THI5"/>
</dbReference>
<protein>
    <recommendedName>
        <fullName evidence="5">SsuA/THI5-like domain-containing protein</fullName>
    </recommendedName>
</protein>
<dbReference type="PANTHER" id="PTHR30024:SF47">
    <property type="entry name" value="TAURINE-BINDING PERIPLASMIC PROTEIN"/>
    <property type="match status" value="1"/>
</dbReference>